<evidence type="ECO:0000313" key="8">
    <source>
        <dbReference type="Proteomes" id="UP000751190"/>
    </source>
</evidence>
<comment type="caution">
    <text evidence="7">The sequence shown here is derived from an EMBL/GenBank/DDBJ whole genome shotgun (WGS) entry which is preliminary data.</text>
</comment>
<dbReference type="PANTHER" id="PTHR13634">
    <property type="entry name" value="RIBOSOME BIOGENESIS PROTEIN BRIX"/>
    <property type="match status" value="1"/>
</dbReference>
<evidence type="ECO:0000256" key="4">
    <source>
        <dbReference type="ARBA" id="ARBA00023242"/>
    </source>
</evidence>
<dbReference type="PANTHER" id="PTHR13634:SF0">
    <property type="entry name" value="RIBOSOME BIOGENESIS PROTEIN BRX1 HOMOLOG"/>
    <property type="match status" value="1"/>
</dbReference>
<dbReference type="GO" id="GO:0000027">
    <property type="term" value="P:ribosomal large subunit assembly"/>
    <property type="evidence" value="ECO:0007669"/>
    <property type="project" value="TreeGrafter"/>
</dbReference>
<dbReference type="Pfam" id="PF04427">
    <property type="entry name" value="Brix"/>
    <property type="match status" value="1"/>
</dbReference>
<evidence type="ECO:0000256" key="5">
    <source>
        <dbReference type="SAM" id="MobiDB-lite"/>
    </source>
</evidence>
<feature type="region of interest" description="Disordered" evidence="5">
    <location>
        <begin position="278"/>
        <end position="310"/>
    </location>
</feature>
<evidence type="ECO:0000256" key="3">
    <source>
        <dbReference type="ARBA" id="ARBA00022517"/>
    </source>
</evidence>
<dbReference type="AlphaFoldDB" id="A0A8J5XFA9"/>
<proteinExistence type="inferred from homology"/>
<comment type="similarity">
    <text evidence="2">Belongs to the BRX1 family.</text>
</comment>
<dbReference type="GO" id="GO:0006364">
    <property type="term" value="P:rRNA processing"/>
    <property type="evidence" value="ECO:0007669"/>
    <property type="project" value="InterPro"/>
</dbReference>
<dbReference type="Proteomes" id="UP000751190">
    <property type="component" value="Unassembled WGS sequence"/>
</dbReference>
<name>A0A8J5XFA9_DIALT</name>
<accession>A0A8J5XFA9</accession>
<dbReference type="PROSITE" id="PS50833">
    <property type="entry name" value="BRIX"/>
    <property type="match status" value="1"/>
</dbReference>
<evidence type="ECO:0000313" key="7">
    <source>
        <dbReference type="EMBL" id="KAG8461850.1"/>
    </source>
</evidence>
<feature type="domain" description="Brix" evidence="6">
    <location>
        <begin position="35"/>
        <end position="239"/>
    </location>
</feature>
<sequence>MSAAKLLARKRARQTESVAAEPVPAIRKAPPSRRAKVLALISHGSTTKFTALMEDWVALLPHVRKDCKLEQKDRVDTIAEVAELAGCNRALFFEVRKHTDLYLWAGAVPSGPTVKFHVQAVHSMDELSLTGNCLRGSRGIVSFDSAFGGTAPSHLLLVRQVLTGIFAVPEGHPKSKPFVDHVHSFALDRLGKIHYRHYQIVNAQDGADGGRRSQAGQMLVEVGPRCSLTVMRIFDGPFGGPTLYANSGFVSPNHVRAEVRRRTGERYAKKITARAAMRKRHAGADRRLPRDELADVFREEPDEHMEGLDE</sequence>
<dbReference type="SMART" id="SM00879">
    <property type="entry name" value="Brix"/>
    <property type="match status" value="1"/>
</dbReference>
<gene>
    <name evidence="7" type="ORF">KFE25_013869</name>
</gene>
<dbReference type="EMBL" id="JAGTXO010000023">
    <property type="protein sequence ID" value="KAG8461850.1"/>
    <property type="molecule type" value="Genomic_DNA"/>
</dbReference>
<dbReference type="OrthoDB" id="1638493at2759"/>
<keyword evidence="8" id="KW-1185">Reference proteome</keyword>
<comment type="subcellular location">
    <subcellularLocation>
        <location evidence="1">Nucleus</location>
        <location evidence="1">Nucleolus</location>
    </subcellularLocation>
</comment>
<keyword evidence="3" id="KW-0690">Ribosome biogenesis</keyword>
<reference evidence="7" key="1">
    <citation type="submission" date="2021-05" db="EMBL/GenBank/DDBJ databases">
        <title>The genome of the haptophyte Pavlova lutheri (Diacronema luteri, Pavlovales) - a model for lipid biosynthesis in eukaryotic algae.</title>
        <authorList>
            <person name="Hulatt C.J."/>
            <person name="Posewitz M.C."/>
        </authorList>
    </citation>
    <scope>NUCLEOTIDE SEQUENCE</scope>
    <source>
        <strain evidence="7">NIVA-4/92</strain>
    </source>
</reference>
<dbReference type="OMA" id="YRHRHLM"/>
<evidence type="ECO:0000259" key="6">
    <source>
        <dbReference type="PROSITE" id="PS50833"/>
    </source>
</evidence>
<protein>
    <recommendedName>
        <fullName evidence="6">Brix domain-containing protein</fullName>
    </recommendedName>
</protein>
<dbReference type="InterPro" id="IPR026532">
    <property type="entry name" value="BRX1"/>
</dbReference>
<organism evidence="7 8">
    <name type="scientific">Diacronema lutheri</name>
    <name type="common">Unicellular marine alga</name>
    <name type="synonym">Monochrysis lutheri</name>
    <dbReference type="NCBI Taxonomy" id="2081491"/>
    <lineage>
        <taxon>Eukaryota</taxon>
        <taxon>Haptista</taxon>
        <taxon>Haptophyta</taxon>
        <taxon>Pavlovophyceae</taxon>
        <taxon>Pavlovales</taxon>
        <taxon>Pavlovaceae</taxon>
        <taxon>Diacronema</taxon>
    </lineage>
</organism>
<keyword evidence="4" id="KW-0539">Nucleus</keyword>
<evidence type="ECO:0000256" key="1">
    <source>
        <dbReference type="ARBA" id="ARBA00004604"/>
    </source>
</evidence>
<dbReference type="GO" id="GO:0005730">
    <property type="term" value="C:nucleolus"/>
    <property type="evidence" value="ECO:0007669"/>
    <property type="project" value="UniProtKB-SubCell"/>
</dbReference>
<evidence type="ECO:0000256" key="2">
    <source>
        <dbReference type="ARBA" id="ARBA00006369"/>
    </source>
</evidence>
<dbReference type="GO" id="GO:0019843">
    <property type="term" value="F:rRNA binding"/>
    <property type="evidence" value="ECO:0007669"/>
    <property type="project" value="InterPro"/>
</dbReference>
<dbReference type="InterPro" id="IPR007109">
    <property type="entry name" value="Brix"/>
</dbReference>
<feature type="compositionally biased region" description="Basic and acidic residues" evidence="5">
    <location>
        <begin position="282"/>
        <end position="310"/>
    </location>
</feature>